<name>A0A8J6HKA1_TENMO</name>
<feature type="region of interest" description="Disordered" evidence="1">
    <location>
        <begin position="144"/>
        <end position="205"/>
    </location>
</feature>
<dbReference type="Proteomes" id="UP000719412">
    <property type="component" value="Unassembled WGS sequence"/>
</dbReference>
<gene>
    <name evidence="2" type="ORF">GEV33_007183</name>
</gene>
<comment type="caution">
    <text evidence="2">The sequence shown here is derived from an EMBL/GenBank/DDBJ whole genome shotgun (WGS) entry which is preliminary data.</text>
</comment>
<keyword evidence="3" id="KW-1185">Reference proteome</keyword>
<dbReference type="AlphaFoldDB" id="A0A8J6HKA1"/>
<reference evidence="2" key="1">
    <citation type="journal article" date="2020" name="J Insects Food Feed">
        <title>The yellow mealworm (Tenebrio molitor) genome: a resource for the emerging insects as food and feed industry.</title>
        <authorList>
            <person name="Eriksson T."/>
            <person name="Andere A."/>
            <person name="Kelstrup H."/>
            <person name="Emery V."/>
            <person name="Picard C."/>
        </authorList>
    </citation>
    <scope>NUCLEOTIDE SEQUENCE</scope>
    <source>
        <strain evidence="2">Stoneville</strain>
        <tissue evidence="2">Whole head</tissue>
    </source>
</reference>
<evidence type="ECO:0000256" key="1">
    <source>
        <dbReference type="SAM" id="MobiDB-lite"/>
    </source>
</evidence>
<accession>A0A8J6HKA1</accession>
<reference evidence="2" key="2">
    <citation type="submission" date="2021-08" db="EMBL/GenBank/DDBJ databases">
        <authorList>
            <person name="Eriksson T."/>
        </authorList>
    </citation>
    <scope>NUCLEOTIDE SEQUENCE</scope>
    <source>
        <strain evidence="2">Stoneville</strain>
        <tissue evidence="2">Whole head</tissue>
    </source>
</reference>
<organism evidence="2 3">
    <name type="scientific">Tenebrio molitor</name>
    <name type="common">Yellow mealworm beetle</name>
    <dbReference type="NCBI Taxonomy" id="7067"/>
    <lineage>
        <taxon>Eukaryota</taxon>
        <taxon>Metazoa</taxon>
        <taxon>Ecdysozoa</taxon>
        <taxon>Arthropoda</taxon>
        <taxon>Hexapoda</taxon>
        <taxon>Insecta</taxon>
        <taxon>Pterygota</taxon>
        <taxon>Neoptera</taxon>
        <taxon>Endopterygota</taxon>
        <taxon>Coleoptera</taxon>
        <taxon>Polyphaga</taxon>
        <taxon>Cucujiformia</taxon>
        <taxon>Tenebrionidae</taxon>
        <taxon>Tenebrio</taxon>
    </lineage>
</organism>
<sequence>MQLKGVPDESHYGKLTYPHFDVIHLGSAIKDSLPPAVVHITKKVIVKEPQPYPVKVPVPVPHPVEVAKPYPVIQTKIIKVPHPVPYEVIKKVAVPFEVPKPYPVPNDEFKAPHIEAPVASYGGSFSGHDQLGGHQQLNEVYEENQQSGGYGGGYDGGFEGGDSAGGYSAADQSVAHESQVQPQGMWVPLQMGHVGGEGQQAEEQH</sequence>
<feature type="compositionally biased region" description="Gly residues" evidence="1">
    <location>
        <begin position="148"/>
        <end position="164"/>
    </location>
</feature>
<dbReference type="EMBL" id="JABDTM020022873">
    <property type="protein sequence ID" value="KAH0815606.1"/>
    <property type="molecule type" value="Genomic_DNA"/>
</dbReference>
<evidence type="ECO:0000313" key="3">
    <source>
        <dbReference type="Proteomes" id="UP000719412"/>
    </source>
</evidence>
<proteinExistence type="predicted"/>
<protein>
    <submittedName>
        <fullName evidence="2">Uncharacterized protein</fullName>
    </submittedName>
</protein>
<evidence type="ECO:0000313" key="2">
    <source>
        <dbReference type="EMBL" id="KAH0815606.1"/>
    </source>
</evidence>